<dbReference type="AlphaFoldDB" id="A0A4C1VZV1"/>
<dbReference type="EMBL" id="BGZK01000451">
    <property type="protein sequence ID" value="GBP44343.1"/>
    <property type="molecule type" value="Genomic_DNA"/>
</dbReference>
<gene>
    <name evidence="1" type="ORF">EVAR_31238_1</name>
</gene>
<dbReference type="Proteomes" id="UP000299102">
    <property type="component" value="Unassembled WGS sequence"/>
</dbReference>
<keyword evidence="2" id="KW-1185">Reference proteome</keyword>
<dbReference type="OrthoDB" id="425681at2759"/>
<comment type="caution">
    <text evidence="1">The sequence shown here is derived from an EMBL/GenBank/DDBJ whole genome shotgun (WGS) entry which is preliminary data.</text>
</comment>
<name>A0A4C1VZV1_EUMVA</name>
<sequence length="149" mass="17339">MKIVHDRRKMKVESRRVNAREMRSLRSMCKVSSKAICENSDVRKWCGLKVGIVIEKKEVRRPVCCDMLFSWLHRLRILFRTDMLMGTREEFSEPFCQALDIHSDSAQKSLRGVVLNSDSILVCDDITKRDSYISFDILSGLRKLDKKGL</sequence>
<proteinExistence type="predicted"/>
<evidence type="ECO:0000313" key="2">
    <source>
        <dbReference type="Proteomes" id="UP000299102"/>
    </source>
</evidence>
<organism evidence="1 2">
    <name type="scientific">Eumeta variegata</name>
    <name type="common">Bagworm moth</name>
    <name type="synonym">Eumeta japonica</name>
    <dbReference type="NCBI Taxonomy" id="151549"/>
    <lineage>
        <taxon>Eukaryota</taxon>
        <taxon>Metazoa</taxon>
        <taxon>Ecdysozoa</taxon>
        <taxon>Arthropoda</taxon>
        <taxon>Hexapoda</taxon>
        <taxon>Insecta</taxon>
        <taxon>Pterygota</taxon>
        <taxon>Neoptera</taxon>
        <taxon>Endopterygota</taxon>
        <taxon>Lepidoptera</taxon>
        <taxon>Glossata</taxon>
        <taxon>Ditrysia</taxon>
        <taxon>Tineoidea</taxon>
        <taxon>Psychidae</taxon>
        <taxon>Oiketicinae</taxon>
        <taxon>Eumeta</taxon>
    </lineage>
</organism>
<reference evidence="1 2" key="1">
    <citation type="journal article" date="2019" name="Commun. Biol.">
        <title>The bagworm genome reveals a unique fibroin gene that provides high tensile strength.</title>
        <authorList>
            <person name="Kono N."/>
            <person name="Nakamura H."/>
            <person name="Ohtoshi R."/>
            <person name="Tomita M."/>
            <person name="Numata K."/>
            <person name="Arakawa K."/>
        </authorList>
    </citation>
    <scope>NUCLEOTIDE SEQUENCE [LARGE SCALE GENOMIC DNA]</scope>
</reference>
<evidence type="ECO:0000313" key="1">
    <source>
        <dbReference type="EMBL" id="GBP44343.1"/>
    </source>
</evidence>
<accession>A0A4C1VZV1</accession>
<protein>
    <submittedName>
        <fullName evidence="1">Uncharacterized protein</fullName>
    </submittedName>
</protein>